<evidence type="ECO:0000256" key="2">
    <source>
        <dbReference type="SAM" id="Phobius"/>
    </source>
</evidence>
<name>A0A0D7B6W1_9AGAR</name>
<dbReference type="PANTHER" id="PTHR40465:SF1">
    <property type="entry name" value="DUF6534 DOMAIN-CONTAINING PROTEIN"/>
    <property type="match status" value="1"/>
</dbReference>
<dbReference type="Pfam" id="PF20152">
    <property type="entry name" value="DUF6534"/>
    <property type="match status" value="1"/>
</dbReference>
<feature type="transmembrane region" description="Helical" evidence="2">
    <location>
        <begin position="31"/>
        <end position="56"/>
    </location>
</feature>
<feature type="transmembrane region" description="Helical" evidence="2">
    <location>
        <begin position="221"/>
        <end position="243"/>
    </location>
</feature>
<dbReference type="Proteomes" id="UP000054007">
    <property type="component" value="Unassembled WGS sequence"/>
</dbReference>
<keyword evidence="2" id="KW-0472">Membrane</keyword>
<reference evidence="4 5" key="1">
    <citation type="journal article" date="2015" name="Fungal Genet. Biol.">
        <title>Evolution of novel wood decay mechanisms in Agaricales revealed by the genome sequences of Fistulina hepatica and Cylindrobasidium torrendii.</title>
        <authorList>
            <person name="Floudas D."/>
            <person name="Held B.W."/>
            <person name="Riley R."/>
            <person name="Nagy L.G."/>
            <person name="Koehler G."/>
            <person name="Ransdell A.S."/>
            <person name="Younus H."/>
            <person name="Chow J."/>
            <person name="Chiniquy J."/>
            <person name="Lipzen A."/>
            <person name="Tritt A."/>
            <person name="Sun H."/>
            <person name="Haridas S."/>
            <person name="LaButti K."/>
            <person name="Ohm R.A."/>
            <person name="Kues U."/>
            <person name="Blanchette R.A."/>
            <person name="Grigoriev I.V."/>
            <person name="Minto R.E."/>
            <person name="Hibbett D.S."/>
        </authorList>
    </citation>
    <scope>NUCLEOTIDE SEQUENCE [LARGE SCALE GENOMIC DNA]</scope>
    <source>
        <strain evidence="4 5">FP15055 ss-10</strain>
    </source>
</reference>
<evidence type="ECO:0000256" key="1">
    <source>
        <dbReference type="SAM" id="MobiDB-lite"/>
    </source>
</evidence>
<feature type="transmembrane region" description="Helical" evidence="2">
    <location>
        <begin position="249"/>
        <end position="268"/>
    </location>
</feature>
<feature type="transmembrane region" description="Helical" evidence="2">
    <location>
        <begin position="181"/>
        <end position="201"/>
    </location>
</feature>
<feature type="region of interest" description="Disordered" evidence="1">
    <location>
        <begin position="311"/>
        <end position="331"/>
    </location>
</feature>
<dbReference type="InterPro" id="IPR045339">
    <property type="entry name" value="DUF6534"/>
</dbReference>
<keyword evidence="2" id="KW-0812">Transmembrane</keyword>
<proteinExistence type="predicted"/>
<gene>
    <name evidence="4" type="ORF">CYLTODRAFT_68340</name>
</gene>
<feature type="transmembrane region" description="Helical" evidence="2">
    <location>
        <begin position="111"/>
        <end position="129"/>
    </location>
</feature>
<dbReference type="AlphaFoldDB" id="A0A0D7B6W1"/>
<dbReference type="EMBL" id="KN880597">
    <property type="protein sequence ID" value="KIY65256.1"/>
    <property type="molecule type" value="Genomic_DNA"/>
</dbReference>
<keyword evidence="5" id="KW-1185">Reference proteome</keyword>
<evidence type="ECO:0000313" key="5">
    <source>
        <dbReference type="Proteomes" id="UP000054007"/>
    </source>
</evidence>
<sequence length="331" mass="36408">MKMNATSSSAGTVDPVLLLSLPKGVTLDNTLGAVLVGFAAACCVYGILLAQMYTYFARYPLDRWFYKLLVGLILVLVTADQALIGHIIYFYGITNFANPAVLLRASVTWSFILQQTIGSIVGCIVKTMFALRVWRFSERNYWITGLILILTYGQLAIAFTVKAFELAGVFDVVHLSTLGTVSLGIGVVTDIVTALSLTFFLNKLRTGYHQSDSLVNSLVRYAFSTGAFTCAVSITTLILYNLLPNNLVFIASFFILSKLYAISMMATLNTRRIVRGQGTDKQGTTTNHTNMFHLGTRMPSIAMDNWDTRAVQSRPRGGLPDEYVLPTDEAN</sequence>
<protein>
    <recommendedName>
        <fullName evidence="3">DUF6534 domain-containing protein</fullName>
    </recommendedName>
</protein>
<organism evidence="4 5">
    <name type="scientific">Cylindrobasidium torrendii FP15055 ss-10</name>
    <dbReference type="NCBI Taxonomy" id="1314674"/>
    <lineage>
        <taxon>Eukaryota</taxon>
        <taxon>Fungi</taxon>
        <taxon>Dikarya</taxon>
        <taxon>Basidiomycota</taxon>
        <taxon>Agaricomycotina</taxon>
        <taxon>Agaricomycetes</taxon>
        <taxon>Agaricomycetidae</taxon>
        <taxon>Agaricales</taxon>
        <taxon>Marasmiineae</taxon>
        <taxon>Physalacriaceae</taxon>
        <taxon>Cylindrobasidium</taxon>
    </lineage>
</organism>
<evidence type="ECO:0000313" key="4">
    <source>
        <dbReference type="EMBL" id="KIY65256.1"/>
    </source>
</evidence>
<feature type="transmembrane region" description="Helical" evidence="2">
    <location>
        <begin position="141"/>
        <end position="161"/>
    </location>
</feature>
<feature type="domain" description="DUF6534" evidence="3">
    <location>
        <begin position="187"/>
        <end position="272"/>
    </location>
</feature>
<dbReference type="OrthoDB" id="3190888at2759"/>
<accession>A0A0D7B6W1</accession>
<dbReference type="PANTHER" id="PTHR40465">
    <property type="entry name" value="CHROMOSOME 1, WHOLE GENOME SHOTGUN SEQUENCE"/>
    <property type="match status" value="1"/>
</dbReference>
<keyword evidence="2" id="KW-1133">Transmembrane helix</keyword>
<feature type="transmembrane region" description="Helical" evidence="2">
    <location>
        <begin position="68"/>
        <end position="91"/>
    </location>
</feature>
<evidence type="ECO:0000259" key="3">
    <source>
        <dbReference type="Pfam" id="PF20152"/>
    </source>
</evidence>